<dbReference type="InterPro" id="IPR013187">
    <property type="entry name" value="F-box-assoc_dom_typ3"/>
</dbReference>
<dbReference type="EMBL" id="CP093345">
    <property type="protein sequence ID" value="WOG95034.1"/>
    <property type="molecule type" value="Genomic_DNA"/>
</dbReference>
<dbReference type="InterPro" id="IPR050796">
    <property type="entry name" value="SCF_F-box_component"/>
</dbReference>
<dbReference type="Gramene" id="KZN03892">
    <property type="protein sequence ID" value="KZN03892"/>
    <property type="gene ID" value="DCAR_012648"/>
</dbReference>
<sequence length="364" mass="41421">MHENVHAVINGGLIISQPKKLCLADYESLHDDVTNPIEIVDPVIKSLLSDAKLVGSVNGLVCFCLRNYDVILMNPSTRKWITLPVEPHELRRKFFNHDFGVLKGGFGYDPVSDDYKFVKLRMSDNPFGKIIVTVYSARTNSWKHIRNARLSRNVYLKDEWGMFAGGALYWKARDFGKKSERGKGSEIIVGFDLGLGQFRAVASDSNCWSLRDFGGYLYTLDNSKSRVDVFQRNYHSAENPWSTAFSIMGRNVFGVNGVRPLMYSESLGEVLILVDCKRPVWYHLESERVKKVRLNRIRRLITSDAEFYTESLFQFPKDREPQNLLHEIRRASSVVIFVESGQPPEPIGISGAVETGYKLQKAIT</sequence>
<keyword evidence="3" id="KW-1185">Reference proteome</keyword>
<dbReference type="Pfam" id="PF08268">
    <property type="entry name" value="FBA_3"/>
    <property type="match status" value="1"/>
</dbReference>
<accession>A0A169WHU8</accession>
<feature type="domain" description="F-box associated beta-propeller type 3" evidence="1">
    <location>
        <begin position="52"/>
        <end position="220"/>
    </location>
</feature>
<dbReference type="PANTHER" id="PTHR31672">
    <property type="entry name" value="BNACNNG10540D PROTEIN"/>
    <property type="match status" value="1"/>
</dbReference>
<evidence type="ECO:0000313" key="2">
    <source>
        <dbReference type="EMBL" id="WOG95034.1"/>
    </source>
</evidence>
<reference evidence="2" key="2">
    <citation type="submission" date="2022-03" db="EMBL/GenBank/DDBJ databases">
        <title>Draft title - Genomic analysis of global carrot germplasm unveils the trajectory of domestication and the origin of high carotenoid orange carrot.</title>
        <authorList>
            <person name="Iorizzo M."/>
            <person name="Ellison S."/>
            <person name="Senalik D."/>
            <person name="Macko-Podgorni A."/>
            <person name="Grzebelus D."/>
            <person name="Bostan H."/>
            <person name="Rolling W."/>
            <person name="Curaba J."/>
            <person name="Simon P."/>
        </authorList>
    </citation>
    <scope>NUCLEOTIDE SEQUENCE</scope>
    <source>
        <tissue evidence="2">Leaf</tissue>
    </source>
</reference>
<dbReference type="AlphaFoldDB" id="A0A169WHU8"/>
<dbReference type="InterPro" id="IPR017451">
    <property type="entry name" value="F-box-assoc_interact_dom"/>
</dbReference>
<evidence type="ECO:0000259" key="1">
    <source>
        <dbReference type="Pfam" id="PF08268"/>
    </source>
</evidence>
<evidence type="ECO:0000313" key="3">
    <source>
        <dbReference type="Proteomes" id="UP000077755"/>
    </source>
</evidence>
<dbReference type="NCBIfam" id="TIGR01640">
    <property type="entry name" value="F_box_assoc_1"/>
    <property type="match status" value="1"/>
</dbReference>
<organism evidence="2 3">
    <name type="scientific">Daucus carota subsp. sativus</name>
    <name type="common">Carrot</name>
    <dbReference type="NCBI Taxonomy" id="79200"/>
    <lineage>
        <taxon>Eukaryota</taxon>
        <taxon>Viridiplantae</taxon>
        <taxon>Streptophyta</taxon>
        <taxon>Embryophyta</taxon>
        <taxon>Tracheophyta</taxon>
        <taxon>Spermatophyta</taxon>
        <taxon>Magnoliopsida</taxon>
        <taxon>eudicotyledons</taxon>
        <taxon>Gunneridae</taxon>
        <taxon>Pentapetalae</taxon>
        <taxon>asterids</taxon>
        <taxon>campanulids</taxon>
        <taxon>Apiales</taxon>
        <taxon>Apiaceae</taxon>
        <taxon>Apioideae</taxon>
        <taxon>Scandiceae</taxon>
        <taxon>Daucinae</taxon>
        <taxon>Daucus</taxon>
        <taxon>Daucus sect. Daucus</taxon>
    </lineage>
</organism>
<gene>
    <name evidence="2" type="ORF">DCAR_0314336</name>
</gene>
<protein>
    <recommendedName>
        <fullName evidence="1">F-box associated beta-propeller type 3 domain-containing protein</fullName>
    </recommendedName>
</protein>
<dbReference type="PANTHER" id="PTHR31672:SF13">
    <property type="entry name" value="F-BOX PROTEIN CPR30-LIKE"/>
    <property type="match status" value="1"/>
</dbReference>
<reference evidence="2" key="1">
    <citation type="journal article" date="2016" name="Nat. Genet.">
        <title>A high-quality carrot genome assembly provides new insights into carotenoid accumulation and asterid genome evolution.</title>
        <authorList>
            <person name="Iorizzo M."/>
            <person name="Ellison S."/>
            <person name="Senalik D."/>
            <person name="Zeng P."/>
            <person name="Satapoomin P."/>
            <person name="Huang J."/>
            <person name="Bowman M."/>
            <person name="Iovene M."/>
            <person name="Sanseverino W."/>
            <person name="Cavagnaro P."/>
            <person name="Yildiz M."/>
            <person name="Macko-Podgorni A."/>
            <person name="Moranska E."/>
            <person name="Grzebelus E."/>
            <person name="Grzebelus D."/>
            <person name="Ashrafi H."/>
            <person name="Zheng Z."/>
            <person name="Cheng S."/>
            <person name="Spooner D."/>
            <person name="Van Deynze A."/>
            <person name="Simon P."/>
        </authorList>
    </citation>
    <scope>NUCLEOTIDE SEQUENCE</scope>
    <source>
        <tissue evidence="2">Leaf</tissue>
    </source>
</reference>
<name>A0A169WHU8_DAUCS</name>
<dbReference type="Proteomes" id="UP000077755">
    <property type="component" value="Chromosome 3"/>
</dbReference>
<proteinExistence type="predicted"/>